<sequence length="103" mass="11524">MQTPQGRCPNAPKFIKLGERILGLAHVVSIDFYVSKANSLEARVTLTGQFDDGNGSEPRSMTFGGKWAEALADYFNTDVAPRSFRRFIANAHLYYSRRNSNHA</sequence>
<keyword evidence="2" id="KW-1185">Reference proteome</keyword>
<evidence type="ECO:0000313" key="2">
    <source>
        <dbReference type="Proteomes" id="UP000017396"/>
    </source>
</evidence>
<reference evidence="1 2" key="1">
    <citation type="journal article" date="2013" name="PLoS ONE">
        <title>Cultivation and Complete Genome Sequencing of Gloeobacter kilaueensis sp. nov., from a Lava Cave in Kilauea Caldera, Hawai'i.</title>
        <authorList>
            <person name="Saw J.H."/>
            <person name="Schatz M."/>
            <person name="Brown M.V."/>
            <person name="Kunkel D.D."/>
            <person name="Foster J.S."/>
            <person name="Shick H."/>
            <person name="Christensen S."/>
            <person name="Hou S."/>
            <person name="Wan X."/>
            <person name="Donachie S.P."/>
        </authorList>
    </citation>
    <scope>NUCLEOTIDE SEQUENCE [LARGE SCALE GENOMIC DNA]</scope>
    <source>
        <strain evidence="2">JS</strain>
    </source>
</reference>
<accession>U5QQT3</accession>
<dbReference type="KEGG" id="glj:GKIL_3814"/>
<protein>
    <submittedName>
        <fullName evidence="1">Uncharacterized protein</fullName>
    </submittedName>
</protein>
<dbReference type="AlphaFoldDB" id="U5QQT3"/>
<gene>
    <name evidence="1" type="ORF">GKIL_3814</name>
</gene>
<proteinExistence type="predicted"/>
<dbReference type="HOGENOM" id="CLU_2259788_0_0_3"/>
<evidence type="ECO:0000313" key="1">
    <source>
        <dbReference type="EMBL" id="AGY60060.1"/>
    </source>
</evidence>
<dbReference type="EMBL" id="CP003587">
    <property type="protein sequence ID" value="AGY60060.1"/>
    <property type="molecule type" value="Genomic_DNA"/>
</dbReference>
<organism evidence="1 2">
    <name type="scientific">Gloeobacter kilaueensis (strain ATCC BAA-2537 / CCAP 1431/1 / ULC 316 / JS1)</name>
    <dbReference type="NCBI Taxonomy" id="1183438"/>
    <lineage>
        <taxon>Bacteria</taxon>
        <taxon>Bacillati</taxon>
        <taxon>Cyanobacteriota</taxon>
        <taxon>Cyanophyceae</taxon>
        <taxon>Gloeobacterales</taxon>
        <taxon>Gloeobacteraceae</taxon>
        <taxon>Gloeobacter</taxon>
    </lineage>
</organism>
<dbReference type="Proteomes" id="UP000017396">
    <property type="component" value="Chromosome"/>
</dbReference>
<dbReference type="RefSeq" id="WP_023175381.1">
    <property type="nucleotide sequence ID" value="NC_022600.1"/>
</dbReference>
<dbReference type="STRING" id="1183438.GKIL_3814"/>
<name>U5QQT3_GLOK1</name>